<dbReference type="Proteomes" id="UP001432027">
    <property type="component" value="Unassembled WGS sequence"/>
</dbReference>
<feature type="region of interest" description="Disordered" evidence="1">
    <location>
        <begin position="1"/>
        <end position="26"/>
    </location>
</feature>
<feature type="region of interest" description="Disordered" evidence="1">
    <location>
        <begin position="125"/>
        <end position="190"/>
    </location>
</feature>
<evidence type="ECO:0000313" key="3">
    <source>
        <dbReference type="Proteomes" id="UP001432027"/>
    </source>
</evidence>
<reference evidence="2" key="1">
    <citation type="submission" date="2023-10" db="EMBL/GenBank/DDBJ databases">
        <title>Genome assembly of Pristionchus species.</title>
        <authorList>
            <person name="Yoshida K."/>
            <person name="Sommer R.J."/>
        </authorList>
    </citation>
    <scope>NUCLEOTIDE SEQUENCE</scope>
    <source>
        <strain evidence="2">RS0144</strain>
    </source>
</reference>
<dbReference type="AlphaFoldDB" id="A0AAV5T724"/>
<name>A0AAV5T724_9BILA</name>
<proteinExistence type="predicted"/>
<feature type="compositionally biased region" description="Acidic residues" evidence="1">
    <location>
        <begin position="133"/>
        <end position="143"/>
    </location>
</feature>
<comment type="caution">
    <text evidence="2">The sequence shown here is derived from an EMBL/GenBank/DDBJ whole genome shotgun (WGS) entry which is preliminary data.</text>
</comment>
<sequence>MNIYRKKSTNSQSSFAVLDESQEDLQPKSACSIGCDPIFEWKSYTESSASCDIAVPIDRADLDDDVDKENQGREFWKRAVAARQELTDELNESADEISFRSFALADEALENQCKWDRFYWNSERARKEKEEAAEGQSEGETDEEVKNEAAEPEEESEEEESEGAVDEDEEEEHDHSYQRLNESDDQESEE</sequence>
<keyword evidence="3" id="KW-1185">Reference proteome</keyword>
<dbReference type="EMBL" id="BTSX01000003">
    <property type="protein sequence ID" value="GMS91377.1"/>
    <property type="molecule type" value="Genomic_DNA"/>
</dbReference>
<gene>
    <name evidence="2" type="ORF">PENTCL1PPCAC_13552</name>
</gene>
<feature type="compositionally biased region" description="Acidic residues" evidence="1">
    <location>
        <begin position="150"/>
        <end position="172"/>
    </location>
</feature>
<evidence type="ECO:0000256" key="1">
    <source>
        <dbReference type="SAM" id="MobiDB-lite"/>
    </source>
</evidence>
<accession>A0AAV5T724</accession>
<evidence type="ECO:0000313" key="2">
    <source>
        <dbReference type="EMBL" id="GMS91377.1"/>
    </source>
</evidence>
<protein>
    <submittedName>
        <fullName evidence="2">Uncharacterized protein</fullName>
    </submittedName>
</protein>
<organism evidence="2 3">
    <name type="scientific">Pristionchus entomophagus</name>
    <dbReference type="NCBI Taxonomy" id="358040"/>
    <lineage>
        <taxon>Eukaryota</taxon>
        <taxon>Metazoa</taxon>
        <taxon>Ecdysozoa</taxon>
        <taxon>Nematoda</taxon>
        <taxon>Chromadorea</taxon>
        <taxon>Rhabditida</taxon>
        <taxon>Rhabditina</taxon>
        <taxon>Diplogasteromorpha</taxon>
        <taxon>Diplogasteroidea</taxon>
        <taxon>Neodiplogasteridae</taxon>
        <taxon>Pristionchus</taxon>
    </lineage>
</organism>